<evidence type="ECO:0000256" key="14">
    <source>
        <dbReference type="PROSITE-ProRule" id="PRU00169"/>
    </source>
</evidence>
<dbReference type="RefSeq" id="WP_265687017.1">
    <property type="nucleotide sequence ID" value="NZ_JAKRRX010000025.1"/>
</dbReference>
<dbReference type="GO" id="GO:0016787">
    <property type="term" value="F:hydrolase activity"/>
    <property type="evidence" value="ECO:0007669"/>
    <property type="project" value="UniProtKB-KW"/>
</dbReference>
<dbReference type="Proteomes" id="UP001155586">
    <property type="component" value="Unassembled WGS sequence"/>
</dbReference>
<dbReference type="InterPro" id="IPR003594">
    <property type="entry name" value="HATPase_dom"/>
</dbReference>
<dbReference type="SUPFAM" id="SSF52172">
    <property type="entry name" value="CheY-like"/>
    <property type="match status" value="1"/>
</dbReference>
<sequence>MTHIKVLFAVVTLIAALLLSSVVILYKEYSRLLDYHSLIQNIGHDVISIRDAVTQHALSPQSDPYYLTSVLVETEKKAQAILSAYDNNNTFNLYRNEIHQQFREFNESLTKVTEALDNVIGILIVKDALLNTVSEHLNISSNRASTARTVLINSLDPLAEEKNMSNEFASTLRTFKEVEAQKQQLFNVLLAPDSIEFVEQSEHQLVDIAAKVKDRIIQLLVALGFFVSSLVLYIYIARVRELNRNNLAYQHAIERTEKANQAKSLFLATMSHELRTPMNGVLGVAQIIQEDAKDPLIQEQAKVIIDSGQHLVTLLNDILDFSKVEQGKMELESKLFSIDELTQPLDQALRPLAKDKNIDLHIDNRVNNSLQYTGDSARLRQVLFNLVGNSIKFTNEGSVGVEIQHVELGAIASNGNNSPRSGLQVQVTDTGIGIAEDKLDGIFVPFEQAELSTTRKFGGTGLGLSIVKNIVELMGGTISVSSQLGAGTQFNLFLPLPSKTVIESQEAQVTTPSSHSHSETKIKILLVEDNRVNAIVAQRFLNYYGHEIELATDGLEALEYMKNQRFNLVIMDNHMPNLGGTETIQRIRQELKLSTVIFAYTADVFKEAHDDLIEAGANFVLTKPLQRASLEQAMEQFHADIYYDSFDHPLTTQQNNVIPLVRYPVTQLPMTEEELSRSTRLQDPHLCAETRLGLLVALQLDLENSVEQLINAYACSERGVLREALSSAKQLAIHFGMVKMLRLAESSEATLTQSQLPDAETLQKLINRMEVNIHHAHRLIEALTLEQNEGKAGT</sequence>
<evidence type="ECO:0000313" key="19">
    <source>
        <dbReference type="Proteomes" id="UP001155586"/>
    </source>
</evidence>
<keyword evidence="6 15" id="KW-0812">Transmembrane</keyword>
<evidence type="ECO:0000256" key="13">
    <source>
        <dbReference type="ARBA" id="ARBA00023136"/>
    </source>
</evidence>
<evidence type="ECO:0000256" key="5">
    <source>
        <dbReference type="ARBA" id="ARBA00022679"/>
    </source>
</evidence>
<keyword evidence="5" id="KW-0808">Transferase</keyword>
<dbReference type="InterPro" id="IPR004358">
    <property type="entry name" value="Sig_transdc_His_kin-like_C"/>
</dbReference>
<evidence type="ECO:0000256" key="3">
    <source>
        <dbReference type="ARBA" id="ARBA00012438"/>
    </source>
</evidence>
<dbReference type="EMBL" id="JAKRRX010000025">
    <property type="protein sequence ID" value="MCW8333461.1"/>
    <property type="molecule type" value="Genomic_DNA"/>
</dbReference>
<evidence type="ECO:0000256" key="1">
    <source>
        <dbReference type="ARBA" id="ARBA00000085"/>
    </source>
</evidence>
<evidence type="ECO:0000256" key="2">
    <source>
        <dbReference type="ARBA" id="ARBA00004370"/>
    </source>
</evidence>
<evidence type="ECO:0000256" key="12">
    <source>
        <dbReference type="ARBA" id="ARBA00023012"/>
    </source>
</evidence>
<keyword evidence="11 15" id="KW-1133">Transmembrane helix</keyword>
<evidence type="ECO:0000256" key="6">
    <source>
        <dbReference type="ARBA" id="ARBA00022692"/>
    </source>
</evidence>
<keyword evidence="4 14" id="KW-0597">Phosphoprotein</keyword>
<dbReference type="Gene3D" id="1.10.287.130">
    <property type="match status" value="1"/>
</dbReference>
<dbReference type="PROSITE" id="PS50109">
    <property type="entry name" value="HIS_KIN"/>
    <property type="match status" value="1"/>
</dbReference>
<dbReference type="PANTHER" id="PTHR43047:SF78">
    <property type="entry name" value="SENSORY_REGULATORY PROTEIN RPFC"/>
    <property type="match status" value="1"/>
</dbReference>
<dbReference type="SMART" id="SM00388">
    <property type="entry name" value="HisKA"/>
    <property type="match status" value="1"/>
</dbReference>
<dbReference type="PRINTS" id="PR00344">
    <property type="entry name" value="BCTRLSENSOR"/>
</dbReference>
<evidence type="ECO:0000256" key="8">
    <source>
        <dbReference type="ARBA" id="ARBA00022777"/>
    </source>
</evidence>
<keyword evidence="13 15" id="KW-0472">Membrane</keyword>
<dbReference type="InterPro" id="IPR036890">
    <property type="entry name" value="HATPase_C_sf"/>
</dbReference>
<dbReference type="PROSITE" id="PS50110">
    <property type="entry name" value="RESPONSE_REGULATORY"/>
    <property type="match status" value="1"/>
</dbReference>
<accession>A0A9X3HQV4</accession>
<protein>
    <recommendedName>
        <fullName evidence="3">histidine kinase</fullName>
        <ecNumber evidence="3">2.7.13.3</ecNumber>
    </recommendedName>
</protein>
<dbReference type="CDD" id="cd16922">
    <property type="entry name" value="HATPase_EvgS-ArcB-TorS-like"/>
    <property type="match status" value="1"/>
</dbReference>
<keyword evidence="10 18" id="KW-0067">ATP-binding</keyword>
<evidence type="ECO:0000256" key="10">
    <source>
        <dbReference type="ARBA" id="ARBA00022840"/>
    </source>
</evidence>
<dbReference type="SUPFAM" id="SSF55874">
    <property type="entry name" value="ATPase domain of HSP90 chaperone/DNA topoisomerase II/histidine kinase"/>
    <property type="match status" value="1"/>
</dbReference>
<dbReference type="PANTHER" id="PTHR43047">
    <property type="entry name" value="TWO-COMPONENT HISTIDINE PROTEIN KINASE"/>
    <property type="match status" value="1"/>
</dbReference>
<keyword evidence="9" id="KW-0378">Hydrolase</keyword>
<dbReference type="SUPFAM" id="SSF47384">
    <property type="entry name" value="Homodimeric domain of signal transducing histidine kinase"/>
    <property type="match status" value="1"/>
</dbReference>
<evidence type="ECO:0000313" key="18">
    <source>
        <dbReference type="EMBL" id="MCW8333461.1"/>
    </source>
</evidence>
<evidence type="ECO:0000259" key="16">
    <source>
        <dbReference type="PROSITE" id="PS50109"/>
    </source>
</evidence>
<dbReference type="Pfam" id="PF02518">
    <property type="entry name" value="HATPase_c"/>
    <property type="match status" value="1"/>
</dbReference>
<keyword evidence="19" id="KW-1185">Reference proteome</keyword>
<dbReference type="InterPro" id="IPR011006">
    <property type="entry name" value="CheY-like_superfamily"/>
</dbReference>
<dbReference type="SMART" id="SM00387">
    <property type="entry name" value="HATPase_c"/>
    <property type="match status" value="1"/>
</dbReference>
<keyword evidence="8" id="KW-0418">Kinase</keyword>
<keyword evidence="7" id="KW-0547">Nucleotide-binding</keyword>
<evidence type="ECO:0000256" key="15">
    <source>
        <dbReference type="SAM" id="Phobius"/>
    </source>
</evidence>
<dbReference type="SMART" id="SM00448">
    <property type="entry name" value="REC"/>
    <property type="match status" value="1"/>
</dbReference>
<evidence type="ECO:0000259" key="17">
    <source>
        <dbReference type="PROSITE" id="PS50110"/>
    </source>
</evidence>
<dbReference type="Gene3D" id="3.30.565.10">
    <property type="entry name" value="Histidine kinase-like ATPase, C-terminal domain"/>
    <property type="match status" value="1"/>
</dbReference>
<feature type="modified residue" description="4-aspartylphosphate" evidence="14">
    <location>
        <position position="572"/>
    </location>
</feature>
<dbReference type="InterPro" id="IPR001789">
    <property type="entry name" value="Sig_transdc_resp-reg_receiver"/>
</dbReference>
<dbReference type="GO" id="GO:0016020">
    <property type="term" value="C:membrane"/>
    <property type="evidence" value="ECO:0007669"/>
    <property type="project" value="UniProtKB-SubCell"/>
</dbReference>
<proteinExistence type="predicted"/>
<feature type="domain" description="Response regulatory" evidence="17">
    <location>
        <begin position="523"/>
        <end position="638"/>
    </location>
</feature>
<comment type="subcellular location">
    <subcellularLocation>
        <location evidence="2">Membrane</location>
    </subcellularLocation>
</comment>
<feature type="domain" description="Histidine kinase" evidence="16">
    <location>
        <begin position="269"/>
        <end position="498"/>
    </location>
</feature>
<feature type="transmembrane region" description="Helical" evidence="15">
    <location>
        <begin position="216"/>
        <end position="236"/>
    </location>
</feature>
<evidence type="ECO:0000256" key="7">
    <source>
        <dbReference type="ARBA" id="ARBA00022741"/>
    </source>
</evidence>
<evidence type="ECO:0000256" key="4">
    <source>
        <dbReference type="ARBA" id="ARBA00022553"/>
    </source>
</evidence>
<dbReference type="InterPro" id="IPR003661">
    <property type="entry name" value="HisK_dim/P_dom"/>
</dbReference>
<evidence type="ECO:0000256" key="11">
    <source>
        <dbReference type="ARBA" id="ARBA00022989"/>
    </source>
</evidence>
<dbReference type="Gene3D" id="3.40.50.2300">
    <property type="match status" value="1"/>
</dbReference>
<reference evidence="18" key="1">
    <citation type="submission" date="2022-02" db="EMBL/GenBank/DDBJ databases">
        <title>Vibrio sp. nov., a new bacterium isolated from Bohai sea, China.</title>
        <authorList>
            <person name="Yuan Y."/>
        </authorList>
    </citation>
    <scope>NUCLEOTIDE SEQUENCE</scope>
    <source>
        <strain evidence="18">DBSS07</strain>
    </source>
</reference>
<comment type="caution">
    <text evidence="18">The sequence shown here is derived from an EMBL/GenBank/DDBJ whole genome shotgun (WGS) entry which is preliminary data.</text>
</comment>
<dbReference type="GO" id="GO:0000155">
    <property type="term" value="F:phosphorelay sensor kinase activity"/>
    <property type="evidence" value="ECO:0007669"/>
    <property type="project" value="InterPro"/>
</dbReference>
<evidence type="ECO:0000256" key="9">
    <source>
        <dbReference type="ARBA" id="ARBA00022801"/>
    </source>
</evidence>
<dbReference type="FunFam" id="3.30.565.10:FF:000010">
    <property type="entry name" value="Sensor histidine kinase RcsC"/>
    <property type="match status" value="1"/>
</dbReference>
<name>A0A9X3HQV4_9VIBR</name>
<dbReference type="GO" id="GO:0005524">
    <property type="term" value="F:ATP binding"/>
    <property type="evidence" value="ECO:0007669"/>
    <property type="project" value="UniProtKB-KW"/>
</dbReference>
<dbReference type="Pfam" id="PF00072">
    <property type="entry name" value="Response_reg"/>
    <property type="match status" value="1"/>
</dbReference>
<dbReference type="AlphaFoldDB" id="A0A9X3HQV4"/>
<dbReference type="EC" id="2.7.13.3" evidence="3"/>
<organism evidence="18 19">
    <name type="scientific">Vibrio paucivorans</name>
    <dbReference type="NCBI Taxonomy" id="2829489"/>
    <lineage>
        <taxon>Bacteria</taxon>
        <taxon>Pseudomonadati</taxon>
        <taxon>Pseudomonadota</taxon>
        <taxon>Gammaproteobacteria</taxon>
        <taxon>Vibrionales</taxon>
        <taxon>Vibrionaceae</taxon>
        <taxon>Vibrio</taxon>
    </lineage>
</organism>
<dbReference type="Pfam" id="PF00512">
    <property type="entry name" value="HisKA"/>
    <property type="match status" value="1"/>
</dbReference>
<keyword evidence="12" id="KW-0902">Two-component regulatory system</keyword>
<dbReference type="CDD" id="cd00082">
    <property type="entry name" value="HisKA"/>
    <property type="match status" value="1"/>
</dbReference>
<dbReference type="CDD" id="cd17546">
    <property type="entry name" value="REC_hyHK_CKI1_RcsC-like"/>
    <property type="match status" value="1"/>
</dbReference>
<gene>
    <name evidence="18" type="ORF">MD483_06450</name>
</gene>
<dbReference type="InterPro" id="IPR036097">
    <property type="entry name" value="HisK_dim/P_sf"/>
</dbReference>
<dbReference type="InterPro" id="IPR005467">
    <property type="entry name" value="His_kinase_dom"/>
</dbReference>
<feature type="transmembrane region" description="Helical" evidence="15">
    <location>
        <begin position="6"/>
        <end position="26"/>
    </location>
</feature>
<comment type="catalytic activity">
    <reaction evidence="1">
        <text>ATP + protein L-histidine = ADP + protein N-phospho-L-histidine.</text>
        <dbReference type="EC" id="2.7.13.3"/>
    </reaction>
</comment>
<dbReference type="FunFam" id="1.10.287.130:FF:000004">
    <property type="entry name" value="Ethylene receptor 1"/>
    <property type="match status" value="1"/>
</dbReference>